<dbReference type="EMBL" id="CAJOBH010024201">
    <property type="protein sequence ID" value="CAF4240302.1"/>
    <property type="molecule type" value="Genomic_DNA"/>
</dbReference>
<dbReference type="CDD" id="cd07061">
    <property type="entry name" value="HP_HAP_like"/>
    <property type="match status" value="1"/>
</dbReference>
<dbReference type="InterPro" id="IPR029033">
    <property type="entry name" value="His_PPase_superfam"/>
</dbReference>
<evidence type="ECO:0000313" key="7">
    <source>
        <dbReference type="EMBL" id="CAF4240302.1"/>
    </source>
</evidence>
<dbReference type="Proteomes" id="UP000681967">
    <property type="component" value="Unassembled WGS sequence"/>
</dbReference>
<feature type="disulfide bond" evidence="3">
    <location>
        <begin position="419"/>
        <end position="427"/>
    </location>
</feature>
<evidence type="ECO:0000313" key="8">
    <source>
        <dbReference type="Proteomes" id="UP000663855"/>
    </source>
</evidence>
<dbReference type="Proteomes" id="UP000663855">
    <property type="component" value="Unassembled WGS sequence"/>
</dbReference>
<comment type="caution">
    <text evidence="5">The sequence shown here is derived from an EMBL/GenBank/DDBJ whole genome shotgun (WGS) entry which is preliminary data.</text>
</comment>
<keyword evidence="2" id="KW-0325">Glycoprotein</keyword>
<dbReference type="PANTHER" id="PTHR20963">
    <property type="entry name" value="MULTIPLE INOSITOL POLYPHOSPHATE PHOSPHATASE-RELATED"/>
    <property type="match status" value="1"/>
</dbReference>
<evidence type="ECO:0000313" key="5">
    <source>
        <dbReference type="EMBL" id="CAF1159542.1"/>
    </source>
</evidence>
<proteinExistence type="predicted"/>
<dbReference type="Proteomes" id="UP000681720">
    <property type="component" value="Unassembled WGS sequence"/>
</dbReference>
<dbReference type="GO" id="GO:0003993">
    <property type="term" value="F:acid phosphatase activity"/>
    <property type="evidence" value="ECO:0007669"/>
    <property type="project" value="TreeGrafter"/>
</dbReference>
<gene>
    <name evidence="7" type="ORF">BYL167_LOCUS25141</name>
    <name evidence="5" type="ORF">CJN711_LOCUS9941</name>
    <name evidence="6" type="ORF">GIL414_LOCUS15872</name>
</gene>
<dbReference type="PANTHER" id="PTHR20963:SF14">
    <property type="entry name" value="ACID PHOSPHATASE, PUTATIVE-RELATED"/>
    <property type="match status" value="1"/>
</dbReference>
<dbReference type="EMBL" id="CAJOBJ010007096">
    <property type="protein sequence ID" value="CAF4077579.1"/>
    <property type="molecule type" value="Genomic_DNA"/>
</dbReference>
<keyword evidence="1" id="KW-0378">Hydrolase</keyword>
<reference evidence="5" key="1">
    <citation type="submission" date="2021-02" db="EMBL/GenBank/DDBJ databases">
        <authorList>
            <person name="Nowell W R."/>
        </authorList>
    </citation>
    <scope>NUCLEOTIDE SEQUENCE</scope>
</reference>
<dbReference type="Gene3D" id="3.40.50.1240">
    <property type="entry name" value="Phosphoglycerate mutase-like"/>
    <property type="match status" value="1"/>
</dbReference>
<accession>A0A814TCC9</accession>
<dbReference type="AlphaFoldDB" id="A0A814TCC9"/>
<evidence type="ECO:0000256" key="3">
    <source>
        <dbReference type="PIRSR" id="PIRSR000894-2"/>
    </source>
</evidence>
<name>A0A814TCC9_9BILA</name>
<sequence length="470" mass="52738">MSPLLLLLISFIIKACAIDLHSPWTMSAGSTYGSYKFNVLHHLTGISPYFESNSEGLNPDPPQDCTIDRVAYLLRHGALYVNEYDYVSIIEPFLQRLKNASNYVKFSESTDLSFLTHWTSPVSNSREQIAKLSKLGYLEAFSLGTRLAYRYPNLMPTAKDTSFKVWGSNANRTKHSAEALFAGLFAGHETIGKMVNVSENSDRGADTLTPTRSCPNFDVSKGTRQADVWLKNYAVPIIARLNAKVPGFHFSAHDVMAMQELCGYETIIRGSSLFCGIFTSEEWLSFEYYFDIKYYYELGYGNDLSPTLGMPWLVATSDLLAHAKANDQRLYISVAHRQIPPLILTALGLFNDSEYLGTSNVNPVLPLDKINYQRAWKTSSFISFLSQIALERLNCKSTAYNGSYVRILVNSVPKPLPGCVSGPSDSCPLKQFTDYVKQRHKQYEDFTKACGVKNKNVPDAMTFFVKEQTV</sequence>
<feature type="disulfide bond" evidence="3">
    <location>
        <begin position="262"/>
        <end position="275"/>
    </location>
</feature>
<feature type="disulfide bond" evidence="3">
    <location>
        <begin position="65"/>
        <end position="395"/>
    </location>
</feature>
<evidence type="ECO:0000256" key="1">
    <source>
        <dbReference type="ARBA" id="ARBA00022801"/>
    </source>
</evidence>
<protein>
    <submittedName>
        <fullName evidence="5">Uncharacterized protein</fullName>
    </submittedName>
</protein>
<evidence type="ECO:0000313" key="6">
    <source>
        <dbReference type="EMBL" id="CAF4077579.1"/>
    </source>
</evidence>
<dbReference type="EMBL" id="CAJNOV010004006">
    <property type="protein sequence ID" value="CAF1159542.1"/>
    <property type="molecule type" value="Genomic_DNA"/>
</dbReference>
<dbReference type="InterPro" id="IPR000560">
    <property type="entry name" value="His_Pase_clade-2"/>
</dbReference>
<dbReference type="InterPro" id="IPR016274">
    <property type="entry name" value="Histidine_acid_Pase_euk"/>
</dbReference>
<evidence type="ECO:0000256" key="2">
    <source>
        <dbReference type="ARBA" id="ARBA00023180"/>
    </source>
</evidence>
<dbReference type="Pfam" id="PF00328">
    <property type="entry name" value="His_Phos_2"/>
    <property type="match status" value="1"/>
</dbReference>
<dbReference type="PIRSF" id="PIRSF000894">
    <property type="entry name" value="Acid_phosphatase"/>
    <property type="match status" value="1"/>
</dbReference>
<evidence type="ECO:0000256" key="4">
    <source>
        <dbReference type="SAM" id="SignalP"/>
    </source>
</evidence>
<dbReference type="SUPFAM" id="SSF53254">
    <property type="entry name" value="Phosphoglycerate mutase-like"/>
    <property type="match status" value="1"/>
</dbReference>
<keyword evidence="3" id="KW-1015">Disulfide bond</keyword>
<feature type="chain" id="PRO_5035602884" evidence="4">
    <location>
        <begin position="18"/>
        <end position="470"/>
    </location>
</feature>
<keyword evidence="4" id="KW-0732">Signal</keyword>
<organism evidence="5 8">
    <name type="scientific">Rotaria magnacalcarata</name>
    <dbReference type="NCBI Taxonomy" id="392030"/>
    <lineage>
        <taxon>Eukaryota</taxon>
        <taxon>Metazoa</taxon>
        <taxon>Spiralia</taxon>
        <taxon>Gnathifera</taxon>
        <taxon>Rotifera</taxon>
        <taxon>Eurotatoria</taxon>
        <taxon>Bdelloidea</taxon>
        <taxon>Philodinida</taxon>
        <taxon>Philodinidae</taxon>
        <taxon>Rotaria</taxon>
    </lineage>
</organism>
<feature type="signal peptide" evidence="4">
    <location>
        <begin position="1"/>
        <end position="17"/>
    </location>
</feature>